<protein>
    <submittedName>
        <fullName evidence="1">Uncharacterized protein</fullName>
    </submittedName>
</protein>
<dbReference type="EMBL" id="VDEP01000337">
    <property type="protein sequence ID" value="KAA1102855.1"/>
    <property type="molecule type" value="Genomic_DNA"/>
</dbReference>
<organism evidence="1 2">
    <name type="scientific">Puccinia graminis f. sp. tritici</name>
    <dbReference type="NCBI Taxonomy" id="56615"/>
    <lineage>
        <taxon>Eukaryota</taxon>
        <taxon>Fungi</taxon>
        <taxon>Dikarya</taxon>
        <taxon>Basidiomycota</taxon>
        <taxon>Pucciniomycotina</taxon>
        <taxon>Pucciniomycetes</taxon>
        <taxon>Pucciniales</taxon>
        <taxon>Pucciniaceae</taxon>
        <taxon>Puccinia</taxon>
    </lineage>
</organism>
<gene>
    <name evidence="1" type="ORF">PGTUg99_036701</name>
</gene>
<evidence type="ECO:0000313" key="1">
    <source>
        <dbReference type="EMBL" id="KAA1102855.1"/>
    </source>
</evidence>
<reference evidence="1 2" key="1">
    <citation type="submission" date="2019-05" db="EMBL/GenBank/DDBJ databases">
        <title>Emergence of the Ug99 lineage of the wheat stem rust pathogen through somatic hybridization.</title>
        <authorList>
            <person name="Li F."/>
            <person name="Upadhyaya N.M."/>
            <person name="Sperschneider J."/>
            <person name="Matny O."/>
            <person name="Nguyen-Phuc H."/>
            <person name="Mago R."/>
            <person name="Raley C."/>
            <person name="Miller M.E."/>
            <person name="Silverstein K.A.T."/>
            <person name="Henningsen E."/>
            <person name="Hirsch C.D."/>
            <person name="Visser B."/>
            <person name="Pretorius Z.A."/>
            <person name="Steffenson B.J."/>
            <person name="Schwessinger B."/>
            <person name="Dodds P.N."/>
            <person name="Figueroa M."/>
        </authorList>
    </citation>
    <scope>NUCLEOTIDE SEQUENCE [LARGE SCALE GENOMIC DNA]</scope>
    <source>
        <strain evidence="1 2">Ug99</strain>
    </source>
</reference>
<comment type="caution">
    <text evidence="1">The sequence shown here is derived from an EMBL/GenBank/DDBJ whole genome shotgun (WGS) entry which is preliminary data.</text>
</comment>
<evidence type="ECO:0000313" key="2">
    <source>
        <dbReference type="Proteomes" id="UP000325313"/>
    </source>
</evidence>
<dbReference type="AlphaFoldDB" id="A0A5B0PMI3"/>
<sequence>MGDVRTKSSVSVKVSRMSETRFLTLNFLLDLGGVAYNFTYSSGGQRRPVERTARVPQRIARVDQAAQSARTTRGKNEDHSQVFKRGYMAGTCALAASPKLGLEAGVSPPEVTPEFNHIVHGPIDRCCTHQTSASRLRLCRSTACSLAAV</sequence>
<name>A0A5B0PMI3_PUCGR</name>
<accession>A0A5B0PMI3</accession>
<dbReference type="Proteomes" id="UP000325313">
    <property type="component" value="Unassembled WGS sequence"/>
</dbReference>
<proteinExistence type="predicted"/>